<keyword evidence="1" id="KW-0472">Membrane</keyword>
<keyword evidence="3" id="KW-1185">Reference proteome</keyword>
<dbReference type="EMBL" id="BAABFC010000012">
    <property type="protein sequence ID" value="GAA4498834.1"/>
    <property type="molecule type" value="Genomic_DNA"/>
</dbReference>
<proteinExistence type="predicted"/>
<evidence type="ECO:0000313" key="2">
    <source>
        <dbReference type="EMBL" id="GAA4498834.1"/>
    </source>
</evidence>
<accession>A0ABP8Q7M9</accession>
<feature type="transmembrane region" description="Helical" evidence="1">
    <location>
        <begin position="76"/>
        <end position="98"/>
    </location>
</feature>
<evidence type="ECO:0000313" key="3">
    <source>
        <dbReference type="Proteomes" id="UP001501321"/>
    </source>
</evidence>
<keyword evidence="1" id="KW-0812">Transmembrane</keyword>
<sequence>MRRYPLIATVVMFIIVMLSAMSGDYPNLGFWGYFWYFIFGSLFMALGAMGGELVRRFIHPDVLVAEGAGDMLKKRLFWKFGPQCIGAVIGSVICGSFMNNVLGYYVG</sequence>
<keyword evidence="1" id="KW-1133">Transmembrane helix</keyword>
<gene>
    <name evidence="2" type="ORF">GCM10023095_17960</name>
</gene>
<organism evidence="2 3">
    <name type="scientific">Pseudaeromonas paramecii</name>
    <dbReference type="NCBI Taxonomy" id="2138166"/>
    <lineage>
        <taxon>Bacteria</taxon>
        <taxon>Pseudomonadati</taxon>
        <taxon>Pseudomonadota</taxon>
        <taxon>Gammaproteobacteria</taxon>
        <taxon>Aeromonadales</taxon>
        <taxon>Aeromonadaceae</taxon>
        <taxon>Pseudaeromonas</taxon>
    </lineage>
</organism>
<name>A0ABP8Q7M9_9GAMM</name>
<evidence type="ECO:0000256" key="1">
    <source>
        <dbReference type="SAM" id="Phobius"/>
    </source>
</evidence>
<protein>
    <submittedName>
        <fullName evidence="2">Uncharacterized protein</fullName>
    </submittedName>
</protein>
<feature type="transmembrane region" description="Helical" evidence="1">
    <location>
        <begin position="32"/>
        <end position="55"/>
    </location>
</feature>
<dbReference type="RefSeq" id="WP_345012207.1">
    <property type="nucleotide sequence ID" value="NZ_BAABFC010000012.1"/>
</dbReference>
<reference evidence="3" key="1">
    <citation type="journal article" date="2019" name="Int. J. Syst. Evol. Microbiol.">
        <title>The Global Catalogue of Microorganisms (GCM) 10K type strain sequencing project: providing services to taxonomists for standard genome sequencing and annotation.</title>
        <authorList>
            <consortium name="The Broad Institute Genomics Platform"/>
            <consortium name="The Broad Institute Genome Sequencing Center for Infectious Disease"/>
            <person name="Wu L."/>
            <person name="Ma J."/>
        </authorList>
    </citation>
    <scope>NUCLEOTIDE SEQUENCE [LARGE SCALE GENOMIC DNA]</scope>
    <source>
        <strain evidence="3">JCM 32226</strain>
    </source>
</reference>
<comment type="caution">
    <text evidence="2">The sequence shown here is derived from an EMBL/GenBank/DDBJ whole genome shotgun (WGS) entry which is preliminary data.</text>
</comment>
<dbReference type="Proteomes" id="UP001501321">
    <property type="component" value="Unassembled WGS sequence"/>
</dbReference>